<dbReference type="PATRIC" id="fig|1391654.3.peg.10450"/>
<dbReference type="GO" id="GO:0004314">
    <property type="term" value="F:[acyl-carrier-protein] S-malonyltransferase activity"/>
    <property type="evidence" value="ECO:0007669"/>
    <property type="project" value="UniProtKB-EC"/>
</dbReference>
<name>A0A0K1QDZ4_9BACT</name>
<dbReference type="Pfam" id="PF00698">
    <property type="entry name" value="Acyl_transf_1"/>
    <property type="match status" value="1"/>
</dbReference>
<evidence type="ECO:0000256" key="6">
    <source>
        <dbReference type="PIRNR" id="PIRNR000446"/>
    </source>
</evidence>
<feature type="domain" description="Malonyl-CoA:ACP transacylase (MAT)" evidence="8">
    <location>
        <begin position="6"/>
        <end position="308"/>
    </location>
</feature>
<dbReference type="InterPro" id="IPR004410">
    <property type="entry name" value="Malonyl_CoA-ACP_transAc_FabD"/>
</dbReference>
<dbReference type="InterPro" id="IPR050858">
    <property type="entry name" value="Mal-CoA-ACP_Trans/PKS_FabD"/>
</dbReference>
<dbReference type="RefSeq" id="WP_146654386.1">
    <property type="nucleotide sequence ID" value="NZ_CP012333.1"/>
</dbReference>
<dbReference type="PANTHER" id="PTHR42681:SF1">
    <property type="entry name" value="MALONYL-COA-ACYL CARRIER PROTEIN TRANSACYLASE, MITOCHONDRIAL"/>
    <property type="match status" value="1"/>
</dbReference>
<evidence type="ECO:0000256" key="2">
    <source>
        <dbReference type="ARBA" id="ARBA00018953"/>
    </source>
</evidence>
<comment type="catalytic activity">
    <reaction evidence="5 6">
        <text>holo-[ACP] + malonyl-CoA = malonyl-[ACP] + CoA</text>
        <dbReference type="Rhea" id="RHEA:41792"/>
        <dbReference type="Rhea" id="RHEA-COMP:9623"/>
        <dbReference type="Rhea" id="RHEA-COMP:9685"/>
        <dbReference type="ChEBI" id="CHEBI:57287"/>
        <dbReference type="ChEBI" id="CHEBI:57384"/>
        <dbReference type="ChEBI" id="CHEBI:64479"/>
        <dbReference type="ChEBI" id="CHEBI:78449"/>
        <dbReference type="EC" id="2.3.1.39"/>
    </reaction>
</comment>
<dbReference type="AlphaFoldDB" id="A0A0K1QDZ4"/>
<dbReference type="FunFam" id="3.30.70.250:FF:000001">
    <property type="entry name" value="Malonyl CoA-acyl carrier protein transacylase"/>
    <property type="match status" value="1"/>
</dbReference>
<organism evidence="9 10">
    <name type="scientific">Labilithrix luteola</name>
    <dbReference type="NCBI Taxonomy" id="1391654"/>
    <lineage>
        <taxon>Bacteria</taxon>
        <taxon>Pseudomonadati</taxon>
        <taxon>Myxococcota</taxon>
        <taxon>Polyangia</taxon>
        <taxon>Polyangiales</taxon>
        <taxon>Labilitrichaceae</taxon>
        <taxon>Labilithrix</taxon>
    </lineage>
</organism>
<dbReference type="NCBIfam" id="TIGR00128">
    <property type="entry name" value="fabD"/>
    <property type="match status" value="1"/>
</dbReference>
<proteinExistence type="inferred from homology"/>
<dbReference type="SMART" id="SM00827">
    <property type="entry name" value="PKS_AT"/>
    <property type="match status" value="1"/>
</dbReference>
<dbReference type="PANTHER" id="PTHR42681">
    <property type="entry name" value="MALONYL-COA-ACYL CARRIER PROTEIN TRANSACYLASE, MITOCHONDRIAL"/>
    <property type="match status" value="1"/>
</dbReference>
<dbReference type="InterPro" id="IPR016036">
    <property type="entry name" value="Malonyl_transacylase_ACP-bd"/>
</dbReference>
<dbReference type="Proteomes" id="UP000064967">
    <property type="component" value="Chromosome"/>
</dbReference>
<dbReference type="InterPro" id="IPR016035">
    <property type="entry name" value="Acyl_Trfase/lysoPLipase"/>
</dbReference>
<dbReference type="GO" id="GO:0006633">
    <property type="term" value="P:fatty acid biosynthetic process"/>
    <property type="evidence" value="ECO:0007669"/>
    <property type="project" value="TreeGrafter"/>
</dbReference>
<reference evidence="9 10" key="1">
    <citation type="submission" date="2015-08" db="EMBL/GenBank/DDBJ databases">
        <authorList>
            <person name="Babu N.S."/>
            <person name="Beckwith C.J."/>
            <person name="Beseler K.G."/>
            <person name="Brison A."/>
            <person name="Carone J.V."/>
            <person name="Caskin T.P."/>
            <person name="Diamond M."/>
            <person name="Durham M.E."/>
            <person name="Foxe J.M."/>
            <person name="Go M."/>
            <person name="Henderson B.A."/>
            <person name="Jones I.B."/>
            <person name="McGettigan J.A."/>
            <person name="Micheletti S.J."/>
            <person name="Nasrallah M.E."/>
            <person name="Ortiz D."/>
            <person name="Piller C.R."/>
            <person name="Privatt S.R."/>
            <person name="Schneider S.L."/>
            <person name="Sharp S."/>
            <person name="Smith T.C."/>
            <person name="Stanton J.D."/>
            <person name="Ullery H.E."/>
            <person name="Wilson R.J."/>
            <person name="Serrano M.G."/>
            <person name="Buck G."/>
            <person name="Lee V."/>
            <person name="Wang Y."/>
            <person name="Carvalho R."/>
            <person name="Voegtly L."/>
            <person name="Shi R."/>
            <person name="Duckworth R."/>
            <person name="Johnson A."/>
            <person name="Loviza R."/>
            <person name="Walstead R."/>
            <person name="Shah Z."/>
            <person name="Kiflezghi M."/>
            <person name="Wade K."/>
            <person name="Ball S.L."/>
            <person name="Bradley K.W."/>
            <person name="Asai D.J."/>
            <person name="Bowman C.A."/>
            <person name="Russell D.A."/>
            <person name="Pope W.H."/>
            <person name="Jacobs-Sera D."/>
            <person name="Hendrix R.W."/>
            <person name="Hatfull G.F."/>
        </authorList>
    </citation>
    <scope>NUCLEOTIDE SEQUENCE [LARGE SCALE GENOMIC DNA]</scope>
    <source>
        <strain evidence="9 10">DSM 27648</strain>
    </source>
</reference>
<dbReference type="Gene3D" id="3.30.70.250">
    <property type="entry name" value="Malonyl-CoA ACP transacylase, ACP-binding"/>
    <property type="match status" value="1"/>
</dbReference>
<comment type="similarity">
    <text evidence="6">Belongs to the fabD family.</text>
</comment>
<dbReference type="Gene3D" id="3.40.366.10">
    <property type="entry name" value="Malonyl-Coenzyme A Acyl Carrier Protein, domain 2"/>
    <property type="match status" value="1"/>
</dbReference>
<accession>A0A0K1QDZ4</accession>
<protein>
    <recommendedName>
        <fullName evidence="2 6">Malonyl CoA-acyl carrier protein transacylase</fullName>
        <ecNumber evidence="1 6">2.3.1.39</ecNumber>
    </recommendedName>
</protein>
<dbReference type="OrthoDB" id="9808564at2"/>
<dbReference type="InterPro" id="IPR024925">
    <property type="entry name" value="Malonyl_CoA-ACP_transAc"/>
</dbReference>
<dbReference type="InterPro" id="IPR001227">
    <property type="entry name" value="Ac_transferase_dom_sf"/>
</dbReference>
<evidence type="ECO:0000259" key="8">
    <source>
        <dbReference type="SMART" id="SM00827"/>
    </source>
</evidence>
<evidence type="ECO:0000256" key="1">
    <source>
        <dbReference type="ARBA" id="ARBA00013258"/>
    </source>
</evidence>
<feature type="active site" evidence="7">
    <location>
        <position position="93"/>
    </location>
</feature>
<dbReference type="SUPFAM" id="SSF55048">
    <property type="entry name" value="Probable ACP-binding domain of malonyl-CoA ACP transacylase"/>
    <property type="match status" value="1"/>
</dbReference>
<dbReference type="SUPFAM" id="SSF52151">
    <property type="entry name" value="FabD/lysophospholipase-like"/>
    <property type="match status" value="1"/>
</dbReference>
<dbReference type="EC" id="2.3.1.39" evidence="1 6"/>
<evidence type="ECO:0000313" key="9">
    <source>
        <dbReference type="EMBL" id="AKV03650.1"/>
    </source>
</evidence>
<dbReference type="GO" id="GO:0005829">
    <property type="term" value="C:cytosol"/>
    <property type="evidence" value="ECO:0007669"/>
    <property type="project" value="TreeGrafter"/>
</dbReference>
<keyword evidence="10" id="KW-1185">Reference proteome</keyword>
<dbReference type="KEGG" id="llu:AKJ09_10313"/>
<evidence type="ECO:0000256" key="5">
    <source>
        <dbReference type="ARBA" id="ARBA00048462"/>
    </source>
</evidence>
<feature type="active site" evidence="7">
    <location>
        <position position="209"/>
    </location>
</feature>
<evidence type="ECO:0000256" key="7">
    <source>
        <dbReference type="PIRSR" id="PIRSR000446-1"/>
    </source>
</evidence>
<sequence length="324" mass="33854">MQIAWLFPGQGSQAVGMGKDLLEASPAARDVFARADAALGESLSKLILEGPEDALTLTANAQPALVTMSTAVLAAIREKYPQLEKPRFAAGHSLGEYSALVAAGALSLEDAVRLVRARGRAMQGAVPPGEGAMAAIMGADASRLEQICREVAEEKDAEGNAYGTVACANFNAPGQIVIAGTARAVARVSERAGEEKAKAIPLKVSAPFHCALMAPAAIVVRDELAKVDVKPFDFPVVANVDARPNSDPARVKELLVRQVDGAVRWEQAIRLMHMEGITHAIEIGPGKVLAGLGKRIAKEMKILSVGDVAGVNAVGEFLTEQPAA</sequence>
<evidence type="ECO:0000256" key="3">
    <source>
        <dbReference type="ARBA" id="ARBA00022679"/>
    </source>
</evidence>
<gene>
    <name evidence="9" type="ORF">AKJ09_10313</name>
</gene>
<dbReference type="PIRSF" id="PIRSF000446">
    <property type="entry name" value="Mct"/>
    <property type="match status" value="1"/>
</dbReference>
<keyword evidence="3 6" id="KW-0808">Transferase</keyword>
<evidence type="ECO:0000313" key="10">
    <source>
        <dbReference type="Proteomes" id="UP000064967"/>
    </source>
</evidence>
<evidence type="ECO:0000256" key="4">
    <source>
        <dbReference type="ARBA" id="ARBA00023315"/>
    </source>
</evidence>
<dbReference type="InterPro" id="IPR014043">
    <property type="entry name" value="Acyl_transferase_dom"/>
</dbReference>
<dbReference type="STRING" id="1391654.AKJ09_10313"/>
<keyword evidence="4 6" id="KW-0012">Acyltransferase</keyword>
<dbReference type="EMBL" id="CP012333">
    <property type="protein sequence ID" value="AKV03650.1"/>
    <property type="molecule type" value="Genomic_DNA"/>
</dbReference>